<sequence>MEHEFYRGLAQRVRDVAERVDPFTKLRLLRLAERYAVKGIRPEPAPTTERPPPIPRPHLHVVLAPEEG</sequence>
<gene>
    <name evidence="1" type="ORF">HA482_12200</name>
</gene>
<dbReference type="Proteomes" id="UP000639516">
    <property type="component" value="Unassembled WGS sequence"/>
</dbReference>
<comment type="caution">
    <text evidence="1">The sequence shown here is derived from an EMBL/GenBank/DDBJ whole genome shotgun (WGS) entry which is preliminary data.</text>
</comment>
<name>A0ABR7U4J3_9BRAD</name>
<dbReference type="RefSeq" id="WP_188103034.1">
    <property type="nucleotide sequence ID" value="NZ_JAANIH010000030.1"/>
</dbReference>
<organism evidence="1 2">
    <name type="scientific">Bradyrhizobium campsiandrae</name>
    <dbReference type="NCBI Taxonomy" id="1729892"/>
    <lineage>
        <taxon>Bacteria</taxon>
        <taxon>Pseudomonadati</taxon>
        <taxon>Pseudomonadota</taxon>
        <taxon>Alphaproteobacteria</taxon>
        <taxon>Hyphomicrobiales</taxon>
        <taxon>Nitrobacteraceae</taxon>
        <taxon>Bradyrhizobium</taxon>
    </lineage>
</organism>
<keyword evidence="2" id="KW-1185">Reference proteome</keyword>
<evidence type="ECO:0000313" key="2">
    <source>
        <dbReference type="Proteomes" id="UP000639516"/>
    </source>
</evidence>
<accession>A0ABR7U4J3</accession>
<evidence type="ECO:0000313" key="1">
    <source>
        <dbReference type="EMBL" id="MBC9978969.1"/>
    </source>
</evidence>
<dbReference type="EMBL" id="JAATTO010000015">
    <property type="protein sequence ID" value="MBC9978969.1"/>
    <property type="molecule type" value="Genomic_DNA"/>
</dbReference>
<proteinExistence type="predicted"/>
<reference evidence="1 2" key="1">
    <citation type="journal article" date="2020" name="Arch. Microbiol.">
        <title>Bradyrhizobium campsiandrae sp. nov., a nitrogen-fixing bacterial strain isolated from a native leguminous tree from the Amazon adapted to flooded conditions.</title>
        <authorList>
            <person name="Cabral Michel D."/>
            <person name="Martins da Costa E."/>
            <person name="Azarias Guimaraes A."/>
            <person name="Soares de Carvalho T."/>
            <person name="Santos de Castro Caputo P."/>
            <person name="Willems A."/>
            <person name="de Souza Moreira F.M."/>
        </authorList>
    </citation>
    <scope>NUCLEOTIDE SEQUENCE [LARGE SCALE GENOMIC DNA]</scope>
    <source>
        <strain evidence="2">INPA 384B</strain>
    </source>
</reference>
<protein>
    <submittedName>
        <fullName evidence="1">Uncharacterized protein</fullName>
    </submittedName>
</protein>